<sequence>MKKLIAFLLSFFLALSLGLLAEASDTLEMNRKMGYFDNTRTVLLLSPRVSGNGGEAASYVNREMKQIFRYPYYRTLDTTGYEGAVSPADLPRLADESGADIVVMPVIQWHQWIFHRFLFDDGDDIIQTRAIVDIYSYKKTEGTVRDDRGTYFDTEDESTARNVYILDDIMKEVYKTFPYRRVPTDVSKSLTGETEDHTPKAVMR</sequence>
<dbReference type="EMBL" id="ADLT01000001">
    <property type="protein sequence ID" value="EHO64007.1"/>
    <property type="molecule type" value="Genomic_DNA"/>
</dbReference>
<dbReference type="AlphaFoldDB" id="H1CXH6"/>
<protein>
    <recommendedName>
        <fullName evidence="4">Flavodoxin-like fold domain-containing protein</fullName>
    </recommendedName>
</protein>
<reference evidence="2 3" key="1">
    <citation type="submission" date="2011-11" db="EMBL/GenBank/DDBJ databases">
        <title>The Genome Sequence of Dialister succinatiphilus YIT 11850.</title>
        <authorList>
            <consortium name="The Broad Institute Genome Sequencing Platform"/>
            <person name="Earl A."/>
            <person name="Ward D."/>
            <person name="Feldgarden M."/>
            <person name="Gevers D."/>
            <person name="Morotomi M."/>
            <person name="Young S.K."/>
            <person name="Zeng Q."/>
            <person name="Gargeya S."/>
            <person name="Fitzgerald M."/>
            <person name="Haas B."/>
            <person name="Abouelleil A."/>
            <person name="Alvarado L."/>
            <person name="Arachchi H.M."/>
            <person name="Berlin A."/>
            <person name="Brown A."/>
            <person name="Chapman S.B."/>
            <person name="Dunbar C."/>
            <person name="Gearin G."/>
            <person name="Goldberg J."/>
            <person name="Griggs A."/>
            <person name="Gujja S."/>
            <person name="Heiman D."/>
            <person name="Howarth C."/>
            <person name="Lui A."/>
            <person name="MacDonald P.J.P."/>
            <person name="Montmayeur A."/>
            <person name="Murphy C."/>
            <person name="Neiman D."/>
            <person name="Pearson M."/>
            <person name="Priest M."/>
            <person name="Roberts A."/>
            <person name="Saif S."/>
            <person name="Shea T."/>
            <person name="Sisk P."/>
            <person name="Stolte C."/>
            <person name="Sykes S."/>
            <person name="Wortman J."/>
            <person name="Nusbaum C."/>
            <person name="Birren B."/>
        </authorList>
    </citation>
    <scope>NUCLEOTIDE SEQUENCE [LARGE SCALE GENOMIC DNA]</scope>
    <source>
        <strain evidence="2 3">YIT 11850</strain>
    </source>
</reference>
<dbReference type="RefSeq" id="WP_008858571.1">
    <property type="nucleotide sequence ID" value="NZ_JH591187.1"/>
</dbReference>
<evidence type="ECO:0000313" key="2">
    <source>
        <dbReference type="EMBL" id="EHO64007.1"/>
    </source>
</evidence>
<dbReference type="PATRIC" id="fig|742743.3.peg.68"/>
<keyword evidence="1" id="KW-0732">Signal</keyword>
<dbReference type="OrthoDB" id="1624623at2"/>
<name>H1CXH6_9FIRM</name>
<feature type="signal peptide" evidence="1">
    <location>
        <begin position="1"/>
        <end position="21"/>
    </location>
</feature>
<dbReference type="Proteomes" id="UP000003277">
    <property type="component" value="Unassembled WGS sequence"/>
</dbReference>
<feature type="chain" id="PRO_5039535915" description="Flavodoxin-like fold domain-containing protein" evidence="1">
    <location>
        <begin position="22"/>
        <end position="204"/>
    </location>
</feature>
<gene>
    <name evidence="2" type="ORF">HMPREF9453_00064</name>
</gene>
<dbReference type="eggNOG" id="ENOG5033G9Q">
    <property type="taxonomic scope" value="Bacteria"/>
</dbReference>
<keyword evidence="3" id="KW-1185">Reference proteome</keyword>
<accession>H1CXH6</accession>
<evidence type="ECO:0000313" key="3">
    <source>
        <dbReference type="Proteomes" id="UP000003277"/>
    </source>
</evidence>
<evidence type="ECO:0008006" key="4">
    <source>
        <dbReference type="Google" id="ProtNLM"/>
    </source>
</evidence>
<dbReference type="HOGENOM" id="CLU_1341479_0_0_9"/>
<organism evidence="2 3">
    <name type="scientific">Dialister succinatiphilus YIT 11850</name>
    <dbReference type="NCBI Taxonomy" id="742743"/>
    <lineage>
        <taxon>Bacteria</taxon>
        <taxon>Bacillati</taxon>
        <taxon>Bacillota</taxon>
        <taxon>Negativicutes</taxon>
        <taxon>Veillonellales</taxon>
        <taxon>Veillonellaceae</taxon>
        <taxon>Dialister</taxon>
    </lineage>
</organism>
<evidence type="ECO:0000256" key="1">
    <source>
        <dbReference type="SAM" id="SignalP"/>
    </source>
</evidence>
<proteinExistence type="predicted"/>
<comment type="caution">
    <text evidence="2">The sequence shown here is derived from an EMBL/GenBank/DDBJ whole genome shotgun (WGS) entry which is preliminary data.</text>
</comment>